<dbReference type="KEGG" id="hcv:FTV88_0139"/>
<evidence type="ECO:0000313" key="2">
    <source>
        <dbReference type="Proteomes" id="UP000366051"/>
    </source>
</evidence>
<evidence type="ECO:0000313" key="1">
    <source>
        <dbReference type="EMBL" id="QGG46318.1"/>
    </source>
</evidence>
<sequence length="74" mass="8796">MRKSDNVFPVFERHCPILACEKIHIEMDIAAVDAITSNSVLYTSMGELICFQYLSRISYNYDLREKIEQYFIRR</sequence>
<keyword evidence="2" id="KW-1185">Reference proteome</keyword>
<dbReference type="EMBL" id="CP045875">
    <property type="protein sequence ID" value="QGG46318.1"/>
    <property type="molecule type" value="Genomic_DNA"/>
</dbReference>
<reference evidence="2" key="1">
    <citation type="submission" date="2019-11" db="EMBL/GenBank/DDBJ databases">
        <title>Genome sequence of Heliorestis convoluta strain HH, an alkaliphilic and minimalistic phototrophic bacterium from a soda lake in Egypt.</title>
        <authorList>
            <person name="Dewey E.D."/>
            <person name="Stokes L.M."/>
            <person name="Burchell B.M."/>
            <person name="Shaffer K.N."/>
            <person name="Huntington A.M."/>
            <person name="Baker J.M."/>
            <person name="Nadendla S."/>
            <person name="Giglio M.G."/>
            <person name="Touchman J.W."/>
            <person name="Blankenship R.E."/>
            <person name="Madigan M.T."/>
            <person name="Sattley W.M."/>
        </authorList>
    </citation>
    <scope>NUCLEOTIDE SEQUENCE [LARGE SCALE GENOMIC DNA]</scope>
    <source>
        <strain evidence="2">HH</strain>
    </source>
</reference>
<organism evidence="1 2">
    <name type="scientific">Heliorestis convoluta</name>
    <dbReference type="NCBI Taxonomy" id="356322"/>
    <lineage>
        <taxon>Bacteria</taxon>
        <taxon>Bacillati</taxon>
        <taxon>Bacillota</taxon>
        <taxon>Clostridia</taxon>
        <taxon>Eubacteriales</taxon>
        <taxon>Heliobacteriaceae</taxon>
        <taxon>Heliorestis</taxon>
    </lineage>
</organism>
<name>A0A5Q2MVU2_9FIRM</name>
<protein>
    <submittedName>
        <fullName evidence="1">Uncharacterized protein</fullName>
    </submittedName>
</protein>
<proteinExistence type="predicted"/>
<accession>A0A5Q2MVU2</accession>
<dbReference type="AlphaFoldDB" id="A0A5Q2MVU2"/>
<gene>
    <name evidence="1" type="ORF">FTV88_0139</name>
</gene>
<dbReference type="Proteomes" id="UP000366051">
    <property type="component" value="Chromosome"/>
</dbReference>